<evidence type="ECO:0000313" key="8">
    <source>
        <dbReference type="EMBL" id="KKK51737.1"/>
    </source>
</evidence>
<proteinExistence type="inferred from homology"/>
<dbReference type="GO" id="GO:0009307">
    <property type="term" value="P:DNA restriction-modification system"/>
    <property type="evidence" value="ECO:0007669"/>
    <property type="project" value="UniProtKB-KW"/>
</dbReference>
<dbReference type="CDD" id="cd02440">
    <property type="entry name" value="AdoMet_MTases"/>
    <property type="match status" value="1"/>
</dbReference>
<comment type="similarity">
    <text evidence="1">Belongs to the N(4)/N(6)-methyltransferase family. N(4) subfamily.</text>
</comment>
<keyword evidence="3" id="KW-0489">Methyltransferase</keyword>
<dbReference type="PROSITE" id="PS00093">
    <property type="entry name" value="N4_MTASE"/>
    <property type="match status" value="1"/>
</dbReference>
<gene>
    <name evidence="8" type="ORF">LCGC14_3111950</name>
</gene>
<organism evidence="8">
    <name type="scientific">marine sediment metagenome</name>
    <dbReference type="NCBI Taxonomy" id="412755"/>
    <lineage>
        <taxon>unclassified sequences</taxon>
        <taxon>metagenomes</taxon>
        <taxon>ecological metagenomes</taxon>
    </lineage>
</organism>
<dbReference type="GO" id="GO:0015667">
    <property type="term" value="F:site-specific DNA-methyltransferase (cytosine-N4-specific) activity"/>
    <property type="evidence" value="ECO:0007669"/>
    <property type="project" value="UniProtKB-EC"/>
</dbReference>
<dbReference type="InterPro" id="IPR017985">
    <property type="entry name" value="MeTrfase_CN4_CS"/>
</dbReference>
<reference evidence="8" key="1">
    <citation type="journal article" date="2015" name="Nature">
        <title>Complex archaea that bridge the gap between prokaryotes and eukaryotes.</title>
        <authorList>
            <person name="Spang A."/>
            <person name="Saw J.H."/>
            <person name="Jorgensen S.L."/>
            <person name="Zaremba-Niedzwiedzka K."/>
            <person name="Martijn J."/>
            <person name="Lind A.E."/>
            <person name="van Eijk R."/>
            <person name="Schleper C."/>
            <person name="Guy L."/>
            <person name="Ettema T.J."/>
        </authorList>
    </citation>
    <scope>NUCLEOTIDE SEQUENCE</scope>
</reference>
<dbReference type="Gene3D" id="3.40.50.150">
    <property type="entry name" value="Vaccinia Virus protein VP39"/>
    <property type="match status" value="1"/>
</dbReference>
<comment type="catalytic activity">
    <reaction evidence="7">
        <text>a 2'-deoxycytidine in DNA + S-adenosyl-L-methionine = an N(4)-methyl-2'-deoxycytidine in DNA + S-adenosyl-L-homocysteine + H(+)</text>
        <dbReference type="Rhea" id="RHEA:16857"/>
        <dbReference type="Rhea" id="RHEA-COMP:11369"/>
        <dbReference type="Rhea" id="RHEA-COMP:13674"/>
        <dbReference type="ChEBI" id="CHEBI:15378"/>
        <dbReference type="ChEBI" id="CHEBI:57856"/>
        <dbReference type="ChEBI" id="CHEBI:59789"/>
        <dbReference type="ChEBI" id="CHEBI:85452"/>
        <dbReference type="ChEBI" id="CHEBI:137933"/>
        <dbReference type="EC" id="2.1.1.113"/>
    </reaction>
</comment>
<keyword evidence="4" id="KW-0808">Transferase</keyword>
<dbReference type="EMBL" id="LAZR01067359">
    <property type="protein sequence ID" value="KKK51737.1"/>
    <property type="molecule type" value="Genomic_DNA"/>
</dbReference>
<evidence type="ECO:0000256" key="1">
    <source>
        <dbReference type="ARBA" id="ARBA00010203"/>
    </source>
</evidence>
<evidence type="ECO:0000256" key="6">
    <source>
        <dbReference type="ARBA" id="ARBA00022747"/>
    </source>
</evidence>
<evidence type="ECO:0000256" key="4">
    <source>
        <dbReference type="ARBA" id="ARBA00022679"/>
    </source>
</evidence>
<keyword evidence="5" id="KW-0949">S-adenosyl-L-methionine</keyword>
<name>A0A0F8W4U0_9ZZZZ</name>
<evidence type="ECO:0000256" key="2">
    <source>
        <dbReference type="ARBA" id="ARBA00012185"/>
    </source>
</evidence>
<sequence>VLVKDINSNTAFGESSIAEPTPVVQLQFPYNINTDIWEIRDNSGSSSVSDNKAFLSDIIRKIICQGYFPNENKILKSLQRYRGNKQVSGFMPCVAKSIYHKYCNDGDRVLDFCAGYGGRLFGAMACDKVISYTGIEINFETYSGLQNLHNNLRLYGEIKKEAVILNQDSILGMQQFRDKTFDFCFTSPPYFDAEEYSDEDLQSFKKYPRYSQWFEDYLIGAILEALRVSRRVAINVANTGGYKIADDLEKWLKSENISYIIDQIRMPQYGGGFRYEPMFVF</sequence>
<accession>A0A0F8W4U0</accession>
<protein>
    <recommendedName>
        <fullName evidence="2">site-specific DNA-methyltransferase (cytosine-N(4)-specific)</fullName>
        <ecNumber evidence="2">2.1.1.113</ecNumber>
    </recommendedName>
</protein>
<dbReference type="InterPro" id="IPR029063">
    <property type="entry name" value="SAM-dependent_MTases_sf"/>
</dbReference>
<dbReference type="AlphaFoldDB" id="A0A0F8W4U0"/>
<dbReference type="GO" id="GO:0003677">
    <property type="term" value="F:DNA binding"/>
    <property type="evidence" value="ECO:0007669"/>
    <property type="project" value="InterPro"/>
</dbReference>
<dbReference type="EC" id="2.1.1.113" evidence="2"/>
<comment type="caution">
    <text evidence="8">The sequence shown here is derived from an EMBL/GenBank/DDBJ whole genome shotgun (WGS) entry which is preliminary data.</text>
</comment>
<evidence type="ECO:0000256" key="7">
    <source>
        <dbReference type="ARBA" id="ARBA00049120"/>
    </source>
</evidence>
<keyword evidence="6" id="KW-0680">Restriction system</keyword>
<dbReference type="SUPFAM" id="SSF53335">
    <property type="entry name" value="S-adenosyl-L-methionine-dependent methyltransferases"/>
    <property type="match status" value="1"/>
</dbReference>
<dbReference type="GO" id="GO:0032259">
    <property type="term" value="P:methylation"/>
    <property type="evidence" value="ECO:0007669"/>
    <property type="project" value="UniProtKB-KW"/>
</dbReference>
<evidence type="ECO:0000256" key="3">
    <source>
        <dbReference type="ARBA" id="ARBA00022603"/>
    </source>
</evidence>
<evidence type="ECO:0000256" key="5">
    <source>
        <dbReference type="ARBA" id="ARBA00022691"/>
    </source>
</evidence>
<feature type="non-terminal residue" evidence="8">
    <location>
        <position position="1"/>
    </location>
</feature>